<name>A0A3N1NJE6_9GAMM</name>
<keyword evidence="6" id="KW-0963">Cytoplasm</keyword>
<dbReference type="GO" id="GO:0044781">
    <property type="term" value="P:bacterial-type flagellum organization"/>
    <property type="evidence" value="ECO:0007669"/>
    <property type="project" value="UniProtKB-KW"/>
</dbReference>
<dbReference type="RefSeq" id="WP_123637213.1">
    <property type="nucleotide sequence ID" value="NZ_RJUK01000001.1"/>
</dbReference>
<dbReference type="PANTHER" id="PTHR34982:SF1">
    <property type="entry name" value="FLAGELLAR ASSEMBLY PROTEIN FLIH"/>
    <property type="match status" value="1"/>
</dbReference>
<dbReference type="PRINTS" id="PR01003">
    <property type="entry name" value="FLGFLIH"/>
</dbReference>
<protein>
    <recommendedName>
        <fullName evidence="4">Flagellar assembly protein FliH</fullName>
    </recommendedName>
</protein>
<feature type="region of interest" description="Disordered" evidence="10">
    <location>
        <begin position="28"/>
        <end position="70"/>
    </location>
</feature>
<evidence type="ECO:0000256" key="5">
    <source>
        <dbReference type="ARBA" id="ARBA00022448"/>
    </source>
</evidence>
<evidence type="ECO:0000256" key="6">
    <source>
        <dbReference type="ARBA" id="ARBA00022490"/>
    </source>
</evidence>
<dbReference type="Proteomes" id="UP000273643">
    <property type="component" value="Unassembled WGS sequence"/>
</dbReference>
<evidence type="ECO:0000256" key="1">
    <source>
        <dbReference type="ARBA" id="ARBA00003041"/>
    </source>
</evidence>
<keyword evidence="12" id="KW-0966">Cell projection</keyword>
<evidence type="ECO:0000313" key="12">
    <source>
        <dbReference type="EMBL" id="ROQ19944.1"/>
    </source>
</evidence>
<comment type="caution">
    <text evidence="12">The sequence shown here is derived from an EMBL/GenBank/DDBJ whole genome shotgun (WGS) entry which is preliminary data.</text>
</comment>
<keyword evidence="12" id="KW-0282">Flagellum</keyword>
<dbReference type="GO" id="GO:0015031">
    <property type="term" value="P:protein transport"/>
    <property type="evidence" value="ECO:0007669"/>
    <property type="project" value="UniProtKB-KW"/>
</dbReference>
<accession>A0A3N1NJE6</accession>
<reference evidence="12 13" key="1">
    <citation type="submission" date="2018-11" db="EMBL/GenBank/DDBJ databases">
        <title>Genomic Encyclopedia of Type Strains, Phase IV (KMG-IV): sequencing the most valuable type-strain genomes for metagenomic binning, comparative biology and taxonomic classification.</title>
        <authorList>
            <person name="Goeker M."/>
        </authorList>
    </citation>
    <scope>NUCLEOTIDE SEQUENCE [LARGE SCALE GENOMIC DNA]</scope>
    <source>
        <strain evidence="12 13">DSM 16974</strain>
    </source>
</reference>
<feature type="region of interest" description="Disordered" evidence="10">
    <location>
        <begin position="252"/>
        <end position="284"/>
    </location>
</feature>
<feature type="compositionally biased region" description="Basic and acidic residues" evidence="10">
    <location>
        <begin position="28"/>
        <end position="58"/>
    </location>
</feature>
<evidence type="ECO:0000256" key="3">
    <source>
        <dbReference type="ARBA" id="ARBA00006602"/>
    </source>
</evidence>
<evidence type="ECO:0000259" key="11">
    <source>
        <dbReference type="Pfam" id="PF02108"/>
    </source>
</evidence>
<proteinExistence type="inferred from homology"/>
<dbReference type="OrthoDB" id="8480773at2"/>
<evidence type="ECO:0000256" key="7">
    <source>
        <dbReference type="ARBA" id="ARBA00022795"/>
    </source>
</evidence>
<comment type="function">
    <text evidence="1">Needed for flagellar regrowth and assembly.</text>
</comment>
<comment type="subcellular location">
    <subcellularLocation>
        <location evidence="2">Cytoplasm</location>
    </subcellularLocation>
</comment>
<dbReference type="PANTHER" id="PTHR34982">
    <property type="entry name" value="YOP PROTEINS TRANSLOCATION PROTEIN L"/>
    <property type="match status" value="1"/>
</dbReference>
<gene>
    <name evidence="12" type="ORF">EDC38_0535</name>
</gene>
<feature type="domain" description="Flagellar assembly protein FliH/Type III secretion system HrpE" evidence="11">
    <location>
        <begin position="118"/>
        <end position="241"/>
    </location>
</feature>
<keyword evidence="8" id="KW-0653">Protein transport</keyword>
<dbReference type="SUPFAM" id="SSF160527">
    <property type="entry name" value="V-type ATPase subunit E-like"/>
    <property type="match status" value="1"/>
</dbReference>
<dbReference type="GO" id="GO:0003774">
    <property type="term" value="F:cytoskeletal motor activity"/>
    <property type="evidence" value="ECO:0007669"/>
    <property type="project" value="InterPro"/>
</dbReference>
<evidence type="ECO:0000256" key="2">
    <source>
        <dbReference type="ARBA" id="ARBA00004496"/>
    </source>
</evidence>
<keyword evidence="9" id="KW-1006">Bacterial flagellum protein export</keyword>
<dbReference type="InterPro" id="IPR051472">
    <property type="entry name" value="T3SS_Stator/FliH"/>
</dbReference>
<keyword evidence="5" id="KW-0813">Transport</keyword>
<evidence type="ECO:0000256" key="4">
    <source>
        <dbReference type="ARBA" id="ARBA00016507"/>
    </source>
</evidence>
<dbReference type="AlphaFoldDB" id="A0A3N1NJE6"/>
<comment type="similarity">
    <text evidence="3">Belongs to the FliH family.</text>
</comment>
<dbReference type="GO" id="GO:0005829">
    <property type="term" value="C:cytosol"/>
    <property type="evidence" value="ECO:0007669"/>
    <property type="project" value="TreeGrafter"/>
</dbReference>
<sequence>MTTKKLANRIPAEELEHYQAWVLPPIHGEQDRVLPSAEREARQRAEDEERRKGEKIEDVDYEGGSSGLSAEEMQRLVDAAEQEGREQGYQAGFEQGRAEGYEAGQQKGWEEMRQKLAAEQQRFQHLVQAIREPLAEQEDALEQWLLDTVCALTRSLVERELLTDSSHIMEPVRAAVAALPAGAEHLHIYLNPDDLALVEAYAEEHRLDWTFHSDEALLPGGCRVETKESQVDFSIEHRLAQQLDAFVNRQLGSDSAMSDEDDMSDAVQPDGDEYDSRSSGDETP</sequence>
<evidence type="ECO:0000256" key="9">
    <source>
        <dbReference type="ARBA" id="ARBA00023225"/>
    </source>
</evidence>
<evidence type="ECO:0000256" key="10">
    <source>
        <dbReference type="SAM" id="MobiDB-lite"/>
    </source>
</evidence>
<dbReference type="InterPro" id="IPR000563">
    <property type="entry name" value="Flag_FliH"/>
</dbReference>
<evidence type="ECO:0000256" key="8">
    <source>
        <dbReference type="ARBA" id="ARBA00022927"/>
    </source>
</evidence>
<organism evidence="12 13">
    <name type="scientific">Marinimicrobium koreense</name>
    <dbReference type="NCBI Taxonomy" id="306545"/>
    <lineage>
        <taxon>Bacteria</taxon>
        <taxon>Pseudomonadati</taxon>
        <taxon>Pseudomonadota</taxon>
        <taxon>Gammaproteobacteria</taxon>
        <taxon>Cellvibrionales</taxon>
        <taxon>Cellvibrionaceae</taxon>
        <taxon>Marinimicrobium</taxon>
    </lineage>
</organism>
<dbReference type="EMBL" id="RJUK01000001">
    <property type="protein sequence ID" value="ROQ19944.1"/>
    <property type="molecule type" value="Genomic_DNA"/>
</dbReference>
<dbReference type="GO" id="GO:0009288">
    <property type="term" value="C:bacterial-type flagellum"/>
    <property type="evidence" value="ECO:0007669"/>
    <property type="project" value="InterPro"/>
</dbReference>
<dbReference type="InterPro" id="IPR018035">
    <property type="entry name" value="Flagellar_FliH/T3SS_HrpE"/>
</dbReference>
<keyword evidence="12" id="KW-0969">Cilium</keyword>
<keyword evidence="7" id="KW-1005">Bacterial flagellum biogenesis</keyword>
<dbReference type="GO" id="GO:0071973">
    <property type="term" value="P:bacterial-type flagellum-dependent cell motility"/>
    <property type="evidence" value="ECO:0007669"/>
    <property type="project" value="InterPro"/>
</dbReference>
<feature type="compositionally biased region" description="Basic and acidic residues" evidence="10">
    <location>
        <begin position="274"/>
        <end position="284"/>
    </location>
</feature>
<evidence type="ECO:0000313" key="13">
    <source>
        <dbReference type="Proteomes" id="UP000273643"/>
    </source>
</evidence>
<keyword evidence="13" id="KW-1185">Reference proteome</keyword>
<dbReference type="Pfam" id="PF02108">
    <property type="entry name" value="FliH"/>
    <property type="match status" value="1"/>
</dbReference>